<keyword evidence="2" id="KW-0966">Cell projection</keyword>
<feature type="compositionally biased region" description="Basic and acidic residues" evidence="1">
    <location>
        <begin position="294"/>
        <end position="311"/>
    </location>
</feature>
<feature type="compositionally biased region" description="Basic residues" evidence="1">
    <location>
        <begin position="70"/>
        <end position="83"/>
    </location>
</feature>
<keyword evidence="2" id="KW-0282">Flagellum</keyword>
<keyword evidence="2" id="KW-0969">Cilium</keyword>
<name>A0A6J4PXP9_9ACTN</name>
<feature type="non-terminal residue" evidence="2">
    <location>
        <position position="435"/>
    </location>
</feature>
<feature type="compositionally biased region" description="Basic and acidic residues" evidence="1">
    <location>
        <begin position="32"/>
        <end position="49"/>
    </location>
</feature>
<reference evidence="2" key="1">
    <citation type="submission" date="2020-02" db="EMBL/GenBank/DDBJ databases">
        <authorList>
            <person name="Meier V. D."/>
        </authorList>
    </citation>
    <scope>NUCLEOTIDE SEQUENCE</scope>
    <source>
        <strain evidence="2">AVDCRST_MAG35</strain>
    </source>
</reference>
<feature type="compositionally biased region" description="Basic residues" evidence="1">
    <location>
        <begin position="282"/>
        <end position="293"/>
    </location>
</feature>
<organism evidence="2">
    <name type="scientific">uncultured Quadrisphaera sp</name>
    <dbReference type="NCBI Taxonomy" id="904978"/>
    <lineage>
        <taxon>Bacteria</taxon>
        <taxon>Bacillati</taxon>
        <taxon>Actinomycetota</taxon>
        <taxon>Actinomycetes</taxon>
        <taxon>Kineosporiales</taxon>
        <taxon>Kineosporiaceae</taxon>
        <taxon>Quadrisphaera</taxon>
        <taxon>environmental samples</taxon>
    </lineage>
</organism>
<sequence>APFPLHRHQRPAQPPDDDGRHRQQHRQRQHHRLQDRQHDLRRHPQPDPGRRRRPAGPAGRHQPRPGRPGRAGRRHHHQLRAGRHPGDRPQHRHARRRRRVLRRAPERREPVHPQRRVQRGRQGPAGQHVRRPGDGLAGAGRADRHRGHHHADHHPGRPARRRQGHREPRHERQPRQPLHDGEHAAGAGVADLRPPGRQPERAGPADPAGPGRSVGDHHRVGRRGHLRQQVGHQPDLPGDPDPHPGLQRPAPRGRRLDGDPRHGHRRADRRRRGPRAADRPGGRGRRRVRRRPRHGQDDLQRQLADRQGREPGRRHRGHAAVVAAGPGRHDHRHVQQRAHHQHREDRDRELRQPGGPGEAGRLALRRHGQLRRARDRLPGRRRARHAGLRRAGDVERRPGAGVHQPHRQPARLPGQQPRHHLLRRDAPGAGQPQAL</sequence>
<accession>A0A6J4PXP9</accession>
<dbReference type="AlphaFoldDB" id="A0A6J4PXP9"/>
<evidence type="ECO:0000313" key="2">
    <source>
        <dbReference type="EMBL" id="CAA9427556.1"/>
    </source>
</evidence>
<feature type="region of interest" description="Disordered" evidence="1">
    <location>
        <begin position="1"/>
        <end position="435"/>
    </location>
</feature>
<gene>
    <name evidence="2" type="ORF">AVDCRST_MAG35-2385</name>
</gene>
<protein>
    <submittedName>
        <fullName evidence="2">Flagellar hook protein FlgE</fullName>
    </submittedName>
</protein>
<feature type="compositionally biased region" description="Basic and acidic residues" evidence="1">
    <location>
        <begin position="165"/>
        <end position="183"/>
    </location>
</feature>
<feature type="compositionally biased region" description="Basic residues" evidence="1">
    <location>
        <begin position="90"/>
        <end position="102"/>
    </location>
</feature>
<feature type="compositionally biased region" description="Basic residues" evidence="1">
    <location>
        <begin position="143"/>
        <end position="164"/>
    </location>
</feature>
<feature type="compositionally biased region" description="Basic residues" evidence="1">
    <location>
        <begin position="329"/>
        <end position="341"/>
    </location>
</feature>
<feature type="compositionally biased region" description="Basic residues" evidence="1">
    <location>
        <begin position="363"/>
        <end position="388"/>
    </location>
</feature>
<feature type="compositionally biased region" description="Basic residues" evidence="1">
    <location>
        <begin position="262"/>
        <end position="274"/>
    </location>
</feature>
<feature type="non-terminal residue" evidence="2">
    <location>
        <position position="1"/>
    </location>
</feature>
<feature type="compositionally biased region" description="Basic and acidic residues" evidence="1">
    <location>
        <begin position="103"/>
        <end position="112"/>
    </location>
</feature>
<evidence type="ECO:0000256" key="1">
    <source>
        <dbReference type="SAM" id="MobiDB-lite"/>
    </source>
</evidence>
<proteinExistence type="predicted"/>
<feature type="compositionally biased region" description="Basic and acidic residues" evidence="1">
    <location>
        <begin position="342"/>
        <end position="351"/>
    </location>
</feature>
<feature type="compositionally biased region" description="Basic residues" evidence="1">
    <location>
        <begin position="22"/>
        <end position="31"/>
    </location>
</feature>
<feature type="compositionally biased region" description="Basic residues" evidence="1">
    <location>
        <begin position="1"/>
        <end position="10"/>
    </location>
</feature>
<dbReference type="EMBL" id="CADCUY010000488">
    <property type="protein sequence ID" value="CAA9427556.1"/>
    <property type="molecule type" value="Genomic_DNA"/>
</dbReference>